<evidence type="ECO:0008006" key="4">
    <source>
        <dbReference type="Google" id="ProtNLM"/>
    </source>
</evidence>
<evidence type="ECO:0000313" key="3">
    <source>
        <dbReference type="Proteomes" id="UP000030787"/>
    </source>
</evidence>
<organism evidence="2 3">
    <name type="scientific">Candidatus Methanoplasma termitum</name>
    <dbReference type="NCBI Taxonomy" id="1577791"/>
    <lineage>
        <taxon>Archaea</taxon>
        <taxon>Methanobacteriati</taxon>
        <taxon>Thermoplasmatota</taxon>
        <taxon>Thermoplasmata</taxon>
        <taxon>Methanomassiliicoccales</taxon>
        <taxon>Methanomassiliicoccaceae</taxon>
        <taxon>Candidatus Methanoplasma</taxon>
    </lineage>
</organism>
<dbReference type="HOGENOM" id="CLU_091970_3_2_2"/>
<keyword evidence="1" id="KW-0812">Transmembrane</keyword>
<evidence type="ECO:0000256" key="1">
    <source>
        <dbReference type="SAM" id="Phobius"/>
    </source>
</evidence>
<keyword evidence="3" id="KW-1185">Reference proteome</keyword>
<dbReference type="OrthoDB" id="53377at2157"/>
<sequence length="93" mass="11064">MNRETVFLIIILYIALNIAALLLFWIDKRRAMKEQYRIKESTLLTAGFLGPFGAIAGMEIFRHKTRKLKFKVVYLFPMVHLIIIYIIFFYFSI</sequence>
<feature type="transmembrane region" description="Helical" evidence="1">
    <location>
        <begin position="6"/>
        <end position="26"/>
    </location>
</feature>
<dbReference type="Proteomes" id="UP000030787">
    <property type="component" value="Chromosome"/>
</dbReference>
<dbReference type="KEGG" id="mear:Mpt1_c04610"/>
<dbReference type="Pfam" id="PF06961">
    <property type="entry name" value="DUF1294"/>
    <property type="match status" value="1"/>
</dbReference>
<keyword evidence="1" id="KW-1133">Transmembrane helix</keyword>
<name>A0A0A7LBF5_9ARCH</name>
<dbReference type="GeneID" id="24818131"/>
<keyword evidence="1" id="KW-0472">Membrane</keyword>
<dbReference type="InterPro" id="IPR010718">
    <property type="entry name" value="DUF1294"/>
</dbReference>
<dbReference type="RefSeq" id="WP_048111715.1">
    <property type="nucleotide sequence ID" value="NZ_CP010070.1"/>
</dbReference>
<feature type="transmembrane region" description="Helical" evidence="1">
    <location>
        <begin position="72"/>
        <end position="91"/>
    </location>
</feature>
<protein>
    <recommendedName>
        <fullName evidence="4">DUF1294 domain-containing protein</fullName>
    </recommendedName>
</protein>
<evidence type="ECO:0000313" key="2">
    <source>
        <dbReference type="EMBL" id="AIZ56353.1"/>
    </source>
</evidence>
<reference evidence="2 3" key="1">
    <citation type="journal article" date="2014" name="Appl. Environ. Microbiol.">
        <title>Comparative Genome Analysis of 'Candidatus Methanoplasma termitum' Indicates a New Mode of Energy Metabolism in the Seventh Order of Methanogens.</title>
        <authorList>
            <person name="Lang K."/>
            <person name="Schuldes J."/>
            <person name="Klingl A."/>
            <person name="Poehlein A."/>
            <person name="Daniel R."/>
            <person name="Brune A."/>
        </authorList>
    </citation>
    <scope>NUCLEOTIDE SEQUENCE [LARGE SCALE GENOMIC DNA]</scope>
    <source>
        <strain evidence="3">Mpt1</strain>
    </source>
</reference>
<dbReference type="AlphaFoldDB" id="A0A0A7LBF5"/>
<gene>
    <name evidence="2" type="ORF">Mpt1_c04610</name>
</gene>
<accession>A0A0A7LBF5</accession>
<dbReference type="STRING" id="1577791.Mpt1_c04610"/>
<dbReference type="EMBL" id="CP010070">
    <property type="protein sequence ID" value="AIZ56353.1"/>
    <property type="molecule type" value="Genomic_DNA"/>
</dbReference>
<proteinExistence type="predicted"/>